<dbReference type="AlphaFoldDB" id="A0A9W8B250"/>
<evidence type="ECO:0000313" key="2">
    <source>
        <dbReference type="Proteomes" id="UP001151582"/>
    </source>
</evidence>
<proteinExistence type="predicted"/>
<dbReference type="SUPFAM" id="SSF81383">
    <property type="entry name" value="F-box domain"/>
    <property type="match status" value="1"/>
</dbReference>
<dbReference type="InterPro" id="IPR036047">
    <property type="entry name" value="F-box-like_dom_sf"/>
</dbReference>
<sequence>MALAQPALPTTLGSDAVEVDMRQLNLQDNLQQARLATIEDLPLEMGIEILNYLDPMNLKAIITTNHQFNAAATMVLALQQKAVEAQYQEDPTIPNDVKQQYQELQQTEASAAQALLNNPLKDTSQLMQCWTR</sequence>
<dbReference type="EMBL" id="JANBQB010001139">
    <property type="protein sequence ID" value="KAJ1972151.1"/>
    <property type="molecule type" value="Genomic_DNA"/>
</dbReference>
<keyword evidence="2" id="KW-1185">Reference proteome</keyword>
<evidence type="ECO:0000313" key="1">
    <source>
        <dbReference type="EMBL" id="KAJ1972151.1"/>
    </source>
</evidence>
<protein>
    <recommendedName>
        <fullName evidence="3">F-box domain-containing protein</fullName>
    </recommendedName>
</protein>
<name>A0A9W8B250_9FUNG</name>
<evidence type="ECO:0008006" key="3">
    <source>
        <dbReference type="Google" id="ProtNLM"/>
    </source>
</evidence>
<accession>A0A9W8B250</accession>
<dbReference type="Proteomes" id="UP001151582">
    <property type="component" value="Unassembled WGS sequence"/>
</dbReference>
<gene>
    <name evidence="1" type="ORF">H4R34_005504</name>
</gene>
<reference evidence="1" key="1">
    <citation type="submission" date="2022-07" db="EMBL/GenBank/DDBJ databases">
        <title>Phylogenomic reconstructions and comparative analyses of Kickxellomycotina fungi.</title>
        <authorList>
            <person name="Reynolds N.K."/>
            <person name="Stajich J.E."/>
            <person name="Barry K."/>
            <person name="Grigoriev I.V."/>
            <person name="Crous P."/>
            <person name="Smith M.E."/>
        </authorList>
    </citation>
    <scope>NUCLEOTIDE SEQUENCE</scope>
    <source>
        <strain evidence="1">RSA 567</strain>
    </source>
</reference>
<comment type="caution">
    <text evidence="1">The sequence shown here is derived from an EMBL/GenBank/DDBJ whole genome shotgun (WGS) entry which is preliminary data.</text>
</comment>
<organism evidence="1 2">
    <name type="scientific">Dimargaris verticillata</name>
    <dbReference type="NCBI Taxonomy" id="2761393"/>
    <lineage>
        <taxon>Eukaryota</taxon>
        <taxon>Fungi</taxon>
        <taxon>Fungi incertae sedis</taxon>
        <taxon>Zoopagomycota</taxon>
        <taxon>Kickxellomycotina</taxon>
        <taxon>Dimargaritomycetes</taxon>
        <taxon>Dimargaritales</taxon>
        <taxon>Dimargaritaceae</taxon>
        <taxon>Dimargaris</taxon>
    </lineage>
</organism>